<gene>
    <name evidence="2" type="ORF">ACFQDL_22180</name>
</gene>
<evidence type="ECO:0000256" key="1">
    <source>
        <dbReference type="SAM" id="Phobius"/>
    </source>
</evidence>
<keyword evidence="1" id="KW-1133">Transmembrane helix</keyword>
<dbReference type="Proteomes" id="UP001596422">
    <property type="component" value="Unassembled WGS sequence"/>
</dbReference>
<evidence type="ECO:0000313" key="3">
    <source>
        <dbReference type="Proteomes" id="UP001596422"/>
    </source>
</evidence>
<reference evidence="3" key="1">
    <citation type="journal article" date="2019" name="Int. J. Syst. Evol. Microbiol.">
        <title>The Global Catalogue of Microorganisms (GCM) 10K type strain sequencing project: providing services to taxonomists for standard genome sequencing and annotation.</title>
        <authorList>
            <consortium name="The Broad Institute Genomics Platform"/>
            <consortium name="The Broad Institute Genome Sequencing Center for Infectious Disease"/>
            <person name="Wu L."/>
            <person name="Ma J."/>
        </authorList>
    </citation>
    <scope>NUCLEOTIDE SEQUENCE [LARGE SCALE GENOMIC DNA]</scope>
    <source>
        <strain evidence="3">NBRC 111756</strain>
    </source>
</reference>
<organism evidence="2 3">
    <name type="scientific">Marinobacterium aestuariivivens</name>
    <dbReference type="NCBI Taxonomy" id="1698799"/>
    <lineage>
        <taxon>Bacteria</taxon>
        <taxon>Pseudomonadati</taxon>
        <taxon>Pseudomonadota</taxon>
        <taxon>Gammaproteobacteria</taxon>
        <taxon>Oceanospirillales</taxon>
        <taxon>Oceanospirillaceae</taxon>
        <taxon>Marinobacterium</taxon>
    </lineage>
</organism>
<feature type="transmembrane region" description="Helical" evidence="1">
    <location>
        <begin position="48"/>
        <end position="69"/>
    </location>
</feature>
<evidence type="ECO:0008006" key="4">
    <source>
        <dbReference type="Google" id="ProtNLM"/>
    </source>
</evidence>
<dbReference type="EMBL" id="JBHSWE010000001">
    <property type="protein sequence ID" value="MFC6672470.1"/>
    <property type="molecule type" value="Genomic_DNA"/>
</dbReference>
<keyword evidence="1" id="KW-0812">Transmembrane</keyword>
<keyword evidence="1" id="KW-0472">Membrane</keyword>
<comment type="caution">
    <text evidence="2">The sequence shown here is derived from an EMBL/GenBank/DDBJ whole genome shotgun (WGS) entry which is preliminary data.</text>
</comment>
<keyword evidence="3" id="KW-1185">Reference proteome</keyword>
<feature type="transmembrane region" description="Helical" evidence="1">
    <location>
        <begin position="132"/>
        <end position="151"/>
    </location>
</feature>
<name>A0ABW2A4L8_9GAMM</name>
<accession>A0ABW2A4L8</accession>
<proteinExistence type="predicted"/>
<feature type="transmembrane region" description="Helical" evidence="1">
    <location>
        <begin position="20"/>
        <end position="36"/>
    </location>
</feature>
<protein>
    <recommendedName>
        <fullName evidence="4">ABC transmembrane type-1 domain-containing protein</fullName>
    </recommendedName>
</protein>
<dbReference type="RefSeq" id="WP_379910905.1">
    <property type="nucleotide sequence ID" value="NZ_JBHSWE010000001.1"/>
</dbReference>
<sequence>MITKDDASEELKNSLSNFEIAIPAFNLAILALLYQIDTSSATDAVQSFYKTTLVLTLSGVFLLPFYSLLNWSQSRLKLYAFDTAEKYKDQLLDMAKRNDTTSKLGNYMSTSDKWRNKFHLLDVKITKGMIRVLVPLFFVDMVSFVVLTALIKM</sequence>
<evidence type="ECO:0000313" key="2">
    <source>
        <dbReference type="EMBL" id="MFC6672470.1"/>
    </source>
</evidence>